<dbReference type="PROSITE" id="PS51318">
    <property type="entry name" value="TAT"/>
    <property type="match status" value="1"/>
</dbReference>
<dbReference type="InterPro" id="IPR051010">
    <property type="entry name" value="BCAA_transport"/>
</dbReference>
<feature type="domain" description="Leucine-binding protein" evidence="5">
    <location>
        <begin position="46"/>
        <end position="375"/>
    </location>
</feature>
<name>A0ABW0S8X5_9RHOB</name>
<dbReference type="Pfam" id="PF13458">
    <property type="entry name" value="Peripla_BP_6"/>
    <property type="match status" value="1"/>
</dbReference>
<dbReference type="InterPro" id="IPR028081">
    <property type="entry name" value="Leu-bd"/>
</dbReference>
<dbReference type="InterPro" id="IPR028082">
    <property type="entry name" value="Peripla_BP_I"/>
</dbReference>
<evidence type="ECO:0000256" key="4">
    <source>
        <dbReference type="SAM" id="SignalP"/>
    </source>
</evidence>
<keyword evidence="3" id="KW-0029">Amino-acid transport</keyword>
<feature type="signal peptide" evidence="4">
    <location>
        <begin position="1"/>
        <end position="27"/>
    </location>
</feature>
<reference evidence="7" key="1">
    <citation type="journal article" date="2019" name="Int. J. Syst. Evol. Microbiol.">
        <title>The Global Catalogue of Microorganisms (GCM) 10K type strain sequencing project: providing services to taxonomists for standard genome sequencing and annotation.</title>
        <authorList>
            <consortium name="The Broad Institute Genomics Platform"/>
            <consortium name="The Broad Institute Genome Sequencing Center for Infectious Disease"/>
            <person name="Wu L."/>
            <person name="Ma J."/>
        </authorList>
    </citation>
    <scope>NUCLEOTIDE SEQUENCE [LARGE SCALE GENOMIC DNA]</scope>
    <source>
        <strain evidence="7">KACC 11588</strain>
    </source>
</reference>
<keyword evidence="2 4" id="KW-0732">Signal</keyword>
<dbReference type="SUPFAM" id="SSF53822">
    <property type="entry name" value="Periplasmic binding protein-like I"/>
    <property type="match status" value="1"/>
</dbReference>
<comment type="caution">
    <text evidence="6">The sequence shown here is derived from an EMBL/GenBank/DDBJ whole genome shotgun (WGS) entry which is preliminary data.</text>
</comment>
<dbReference type="Proteomes" id="UP001596056">
    <property type="component" value="Unassembled WGS sequence"/>
</dbReference>
<evidence type="ECO:0000313" key="6">
    <source>
        <dbReference type="EMBL" id="MFC5565336.1"/>
    </source>
</evidence>
<feature type="chain" id="PRO_5045457038" evidence="4">
    <location>
        <begin position="28"/>
        <end position="393"/>
    </location>
</feature>
<dbReference type="CDD" id="cd06339">
    <property type="entry name" value="PBP1_YraM_LppC_lipoprotein-like"/>
    <property type="match status" value="1"/>
</dbReference>
<keyword evidence="7" id="KW-1185">Reference proteome</keyword>
<comment type="similarity">
    <text evidence="1">Belongs to the leucine-binding protein family.</text>
</comment>
<proteinExistence type="inferred from homology"/>
<dbReference type="PANTHER" id="PTHR30483">
    <property type="entry name" value="LEUCINE-SPECIFIC-BINDING PROTEIN"/>
    <property type="match status" value="1"/>
</dbReference>
<evidence type="ECO:0000256" key="2">
    <source>
        <dbReference type="ARBA" id="ARBA00022729"/>
    </source>
</evidence>
<keyword evidence="3" id="KW-0813">Transport</keyword>
<organism evidence="6 7">
    <name type="scientific">Rubellimicrobium aerolatum</name>
    <dbReference type="NCBI Taxonomy" id="490979"/>
    <lineage>
        <taxon>Bacteria</taxon>
        <taxon>Pseudomonadati</taxon>
        <taxon>Pseudomonadota</taxon>
        <taxon>Alphaproteobacteria</taxon>
        <taxon>Rhodobacterales</taxon>
        <taxon>Roseobacteraceae</taxon>
        <taxon>Rubellimicrobium</taxon>
    </lineage>
</organism>
<protein>
    <submittedName>
        <fullName evidence="6">Penicillin-binding protein activator</fullName>
    </submittedName>
</protein>
<dbReference type="Gene3D" id="3.40.50.2300">
    <property type="match status" value="2"/>
</dbReference>
<evidence type="ECO:0000259" key="5">
    <source>
        <dbReference type="Pfam" id="PF13458"/>
    </source>
</evidence>
<evidence type="ECO:0000256" key="3">
    <source>
        <dbReference type="ARBA" id="ARBA00022970"/>
    </source>
</evidence>
<accession>A0ABW0S8X5</accession>
<dbReference type="EMBL" id="JBHSNA010000002">
    <property type="protein sequence ID" value="MFC5565336.1"/>
    <property type="molecule type" value="Genomic_DNA"/>
</dbReference>
<sequence>MFARVSSRRKVLGQIAGLGALALSACAPVAVTTPLTDAPALETGAPVPVALLVPAGSPVESDNFVARNLENAARLAIGDLDGVEVDLRVYATAGDPQQAAAVARTAVEEGAAIILGPLRAEEANAVGVATAASGVNVLAFSNNPTIAGGNVFVLGPTFGNTADRLIRYGRGIGLDRYLIAHGSDLGGNLGRDAIQAAAAASGATITGVQSYPLSQQGIQAAAPGIATAATTSGAQAIFTTADSTLDLPFLASALRDGGLPAGTVRLVGLTRWDVTPEILTQPGLQDGIFAIPDASMTRAFETRYEAAYGATPLPVAALAYDGIAAIGALAQRGGAQALSRASLTQGQGFQGTAGIFRLLPDGTNQRGLAVATVRNNQVVILDPAPRSFAGAGS</sequence>
<evidence type="ECO:0000313" key="7">
    <source>
        <dbReference type="Proteomes" id="UP001596056"/>
    </source>
</evidence>
<dbReference type="InterPro" id="IPR006311">
    <property type="entry name" value="TAT_signal"/>
</dbReference>
<dbReference type="RefSeq" id="WP_209837669.1">
    <property type="nucleotide sequence ID" value="NZ_JAGGJP010000002.1"/>
</dbReference>
<dbReference type="PANTHER" id="PTHR30483:SF6">
    <property type="entry name" value="PERIPLASMIC BINDING PROTEIN OF ABC TRANSPORTER FOR NATURAL AMINO ACIDS"/>
    <property type="match status" value="1"/>
</dbReference>
<dbReference type="PROSITE" id="PS51257">
    <property type="entry name" value="PROKAR_LIPOPROTEIN"/>
    <property type="match status" value="1"/>
</dbReference>
<gene>
    <name evidence="6" type="ORF">ACFPOC_02775</name>
</gene>
<evidence type="ECO:0000256" key="1">
    <source>
        <dbReference type="ARBA" id="ARBA00010062"/>
    </source>
</evidence>